<sequence length="229" mass="25910">MRAKIGMLFVLVSCLVVAIRGFNDSESNVESKFKGLEHTVNSLEKTLRSLGKDVEVLNQVGTSFKDCGEIYHTGIRGDGVYTISPDGSCPFKVYCDMTHGGWMVIQKRIDGSINFYQPWTSYVNGFGDLTGEHWLGLQKIHRLTTHGAQIYFNMTRTADQRIDFGHYKYFKVEDSTTDYTMRTDNQAYEGTIPDDMFMYHNGRKFTTYDRDNDGHGSANCAQLLSGGAW</sequence>
<evidence type="ECO:0000313" key="4">
    <source>
        <dbReference type="Proteomes" id="UP001164746"/>
    </source>
</evidence>
<dbReference type="InterPro" id="IPR036056">
    <property type="entry name" value="Fibrinogen-like_C"/>
</dbReference>
<dbReference type="PROSITE" id="PS51406">
    <property type="entry name" value="FIBRINOGEN_C_2"/>
    <property type="match status" value="1"/>
</dbReference>
<dbReference type="SMART" id="SM00186">
    <property type="entry name" value="FBG"/>
    <property type="match status" value="1"/>
</dbReference>
<reference evidence="3" key="1">
    <citation type="submission" date="2022-11" db="EMBL/GenBank/DDBJ databases">
        <title>Centuries of genome instability and evolution in soft-shell clam transmissible cancer (bioRxiv).</title>
        <authorList>
            <person name="Hart S.F.M."/>
            <person name="Yonemitsu M.A."/>
            <person name="Giersch R.M."/>
            <person name="Beal B.F."/>
            <person name="Arriagada G."/>
            <person name="Davis B.W."/>
            <person name="Ostrander E.A."/>
            <person name="Goff S.P."/>
            <person name="Metzger M.J."/>
        </authorList>
    </citation>
    <scope>NUCLEOTIDE SEQUENCE</scope>
    <source>
        <strain evidence="3">MELC-2E11</strain>
        <tissue evidence="3">Siphon/mantle</tissue>
    </source>
</reference>
<feature type="domain" description="Fibrinogen C-terminal" evidence="2">
    <location>
        <begin position="58"/>
        <end position="229"/>
    </location>
</feature>
<keyword evidence="4" id="KW-1185">Reference proteome</keyword>
<dbReference type="InterPro" id="IPR050373">
    <property type="entry name" value="Fibrinogen_C-term_domain"/>
</dbReference>
<evidence type="ECO:0000256" key="1">
    <source>
        <dbReference type="SAM" id="SignalP"/>
    </source>
</evidence>
<evidence type="ECO:0000259" key="2">
    <source>
        <dbReference type="PROSITE" id="PS51406"/>
    </source>
</evidence>
<evidence type="ECO:0000313" key="3">
    <source>
        <dbReference type="EMBL" id="WAR17419.1"/>
    </source>
</evidence>
<dbReference type="InterPro" id="IPR014716">
    <property type="entry name" value="Fibrinogen_a/b/g_C_1"/>
</dbReference>
<dbReference type="PANTHER" id="PTHR19143:SF394">
    <property type="entry name" value="ANGIOPOIETIN-RELATED PROTEIN 3-LIKE"/>
    <property type="match status" value="1"/>
</dbReference>
<dbReference type="Proteomes" id="UP001164746">
    <property type="component" value="Chromosome 10"/>
</dbReference>
<dbReference type="PANTHER" id="PTHR19143">
    <property type="entry name" value="FIBRINOGEN/TENASCIN/ANGIOPOEITIN"/>
    <property type="match status" value="1"/>
</dbReference>
<feature type="signal peptide" evidence="1">
    <location>
        <begin position="1"/>
        <end position="21"/>
    </location>
</feature>
<feature type="chain" id="PRO_5046487159" evidence="1">
    <location>
        <begin position="22"/>
        <end position="229"/>
    </location>
</feature>
<gene>
    <name evidence="3" type="ORF">MAR_032013</name>
</gene>
<dbReference type="NCBIfam" id="NF040941">
    <property type="entry name" value="GGGWT_bact"/>
    <property type="match status" value="1"/>
</dbReference>
<dbReference type="Gene3D" id="3.90.215.10">
    <property type="entry name" value="Gamma Fibrinogen, chain A, domain 1"/>
    <property type="match status" value="1"/>
</dbReference>
<dbReference type="Pfam" id="PF00147">
    <property type="entry name" value="Fibrinogen_C"/>
    <property type="match status" value="1"/>
</dbReference>
<keyword evidence="1" id="KW-0732">Signal</keyword>
<accession>A0ABY7F9F2</accession>
<name>A0ABY7F9F2_MYAAR</name>
<protein>
    <submittedName>
        <fullName evidence="3">ANGL1-like protein</fullName>
    </submittedName>
</protein>
<proteinExistence type="predicted"/>
<dbReference type="InterPro" id="IPR002181">
    <property type="entry name" value="Fibrinogen_a/b/g_C_dom"/>
</dbReference>
<organism evidence="3 4">
    <name type="scientific">Mya arenaria</name>
    <name type="common">Soft-shell clam</name>
    <dbReference type="NCBI Taxonomy" id="6604"/>
    <lineage>
        <taxon>Eukaryota</taxon>
        <taxon>Metazoa</taxon>
        <taxon>Spiralia</taxon>
        <taxon>Lophotrochozoa</taxon>
        <taxon>Mollusca</taxon>
        <taxon>Bivalvia</taxon>
        <taxon>Autobranchia</taxon>
        <taxon>Heteroconchia</taxon>
        <taxon>Euheterodonta</taxon>
        <taxon>Imparidentia</taxon>
        <taxon>Neoheterodontei</taxon>
        <taxon>Myida</taxon>
        <taxon>Myoidea</taxon>
        <taxon>Myidae</taxon>
        <taxon>Mya</taxon>
    </lineage>
</organism>
<dbReference type="SUPFAM" id="SSF56496">
    <property type="entry name" value="Fibrinogen C-terminal domain-like"/>
    <property type="match status" value="1"/>
</dbReference>
<dbReference type="EMBL" id="CP111021">
    <property type="protein sequence ID" value="WAR17419.1"/>
    <property type="molecule type" value="Genomic_DNA"/>
</dbReference>